<dbReference type="InterPro" id="IPR001995">
    <property type="entry name" value="Peptidase_A2_cat"/>
</dbReference>
<evidence type="ECO:0000259" key="2">
    <source>
        <dbReference type="PROSITE" id="PS50175"/>
    </source>
</evidence>
<keyword evidence="4" id="KW-1185">Reference proteome</keyword>
<dbReference type="Pfam" id="PF03564">
    <property type="entry name" value="DUF1759"/>
    <property type="match status" value="1"/>
</dbReference>
<name>A0ABM5KSA9_DIAVI</name>
<protein>
    <recommendedName>
        <fullName evidence="2">Peptidase A2 domain-containing protein</fullName>
    </recommendedName>
</protein>
<dbReference type="Proteomes" id="UP001652700">
    <property type="component" value="Unplaced"/>
</dbReference>
<sequence length="712" mass="80290">MDEATARSKKKTGKSNITRVETWIRDHLDQINSKFAIAVKLDMLKEAFHNFNDGYNYLEGTLPDGGKLETREETDALYLGCFDILSTKLDLLSKDSLDLESVSTSSTKNVSPVAVRLPEFSIHPYSGKITEWDSFFQIFDITILKNDSLSDIQKLMYLKSYVRGEPAKLISNFPVVAKNLKLALDTLVERYGNKYNLTKTLFLELLDFKPVPQNANHIQLRDLYIHVSNKLKTLDNLNLTDKDKLDWILILLVEQKLDSATLRSLEFSREQKAEVSFEKFLNKIQERATHLENLVPVKHSDASTSNKNKSAAPTYNRMNNRVLSATDSGKISCQHYVTACPSKKSCVVCQKNHATLLHFSKRSLSPCSQLQTTEILNSSPSLANDKNVSNGNNASIEFTTLTMSNKNSVVLLGTINVFLYSKYGRKILVKALIDPGSQLSFITEELANRLKYPTQEKNMSIYGLGISLTRSQKTVNIVINSSVNSEKMRMSCGILSKITNPLPQFEIDSKKLCIPSHFVLADSQYYVTSDIHLLIGADYCYKILVDGMHHMGENMPTLQNSRMGWIIAGTIPTSFIKNPSSKNSHAHHACFGTKQLESIHTSEDASPCVSLCISSRNSETLEHIVQKFWCTEDVPREKPSLKSDELIAEKIFVDSTVVLPDGRYQVDMPFRVNTKFHVTVQFVVDYIGVYLFICDFITAKFSKELPDLWCLG</sequence>
<dbReference type="PANTHER" id="PTHR47331:SF5">
    <property type="entry name" value="RIBONUCLEASE H"/>
    <property type="match status" value="1"/>
</dbReference>
<accession>A0ABM5KSA9</accession>
<keyword evidence="1" id="KW-0378">Hydrolase</keyword>
<feature type="domain" description="Peptidase A2" evidence="2">
    <location>
        <begin position="429"/>
        <end position="465"/>
    </location>
</feature>
<dbReference type="InterPro" id="IPR005312">
    <property type="entry name" value="DUF1759"/>
</dbReference>
<evidence type="ECO:0000313" key="4">
    <source>
        <dbReference type="Proteomes" id="UP001652700"/>
    </source>
</evidence>
<dbReference type="PROSITE" id="PS50175">
    <property type="entry name" value="ASP_PROT_RETROV"/>
    <property type="match status" value="1"/>
</dbReference>
<dbReference type="EnsemblMetazoa" id="XM_050657114.1">
    <property type="protein sequence ID" value="XP_050513071.1"/>
    <property type="gene ID" value="LOC126888725"/>
</dbReference>
<proteinExistence type="predicted"/>
<dbReference type="GeneID" id="126888725"/>
<reference evidence="3" key="1">
    <citation type="submission" date="2025-05" db="UniProtKB">
        <authorList>
            <consortium name="EnsemblMetazoa"/>
        </authorList>
    </citation>
    <scope>IDENTIFICATION</scope>
</reference>
<organism evidence="3 4">
    <name type="scientific">Diabrotica virgifera virgifera</name>
    <name type="common">western corn rootworm</name>
    <dbReference type="NCBI Taxonomy" id="50390"/>
    <lineage>
        <taxon>Eukaryota</taxon>
        <taxon>Metazoa</taxon>
        <taxon>Ecdysozoa</taxon>
        <taxon>Arthropoda</taxon>
        <taxon>Hexapoda</taxon>
        <taxon>Insecta</taxon>
        <taxon>Pterygota</taxon>
        <taxon>Neoptera</taxon>
        <taxon>Endopterygota</taxon>
        <taxon>Coleoptera</taxon>
        <taxon>Polyphaga</taxon>
        <taxon>Cucujiformia</taxon>
        <taxon>Chrysomeloidea</taxon>
        <taxon>Chrysomelidae</taxon>
        <taxon>Galerucinae</taxon>
        <taxon>Diabroticina</taxon>
        <taxon>Diabroticites</taxon>
        <taxon>Diabrotica</taxon>
    </lineage>
</organism>
<evidence type="ECO:0000313" key="3">
    <source>
        <dbReference type="EnsemblMetazoa" id="XP_050513071.1"/>
    </source>
</evidence>
<dbReference type="RefSeq" id="XP_050513071.1">
    <property type="nucleotide sequence ID" value="XM_050657114.1"/>
</dbReference>
<evidence type="ECO:0000256" key="1">
    <source>
        <dbReference type="ARBA" id="ARBA00022801"/>
    </source>
</evidence>
<dbReference type="PANTHER" id="PTHR47331">
    <property type="entry name" value="PHD-TYPE DOMAIN-CONTAINING PROTEIN"/>
    <property type="match status" value="1"/>
</dbReference>
<dbReference type="Gene3D" id="2.40.70.10">
    <property type="entry name" value="Acid Proteases"/>
    <property type="match status" value="1"/>
</dbReference>
<dbReference type="InterPro" id="IPR021109">
    <property type="entry name" value="Peptidase_aspartic_dom_sf"/>
</dbReference>